<evidence type="ECO:0000313" key="4">
    <source>
        <dbReference type="EnsemblMetazoa" id="XP_003428019"/>
    </source>
</evidence>
<evidence type="ECO:0000256" key="1">
    <source>
        <dbReference type="ARBA" id="ARBA00022884"/>
    </source>
</evidence>
<feature type="domain" description="RRM" evidence="3">
    <location>
        <begin position="195"/>
        <end position="266"/>
    </location>
</feature>
<feature type="domain" description="RRM" evidence="3">
    <location>
        <begin position="29"/>
        <end position="95"/>
    </location>
</feature>
<dbReference type="SUPFAM" id="SSF54928">
    <property type="entry name" value="RNA-binding domain, RBD"/>
    <property type="match status" value="2"/>
</dbReference>
<organism evidence="4 5">
    <name type="scientific">Nasonia vitripennis</name>
    <name type="common">Parasitic wasp</name>
    <dbReference type="NCBI Taxonomy" id="7425"/>
    <lineage>
        <taxon>Eukaryota</taxon>
        <taxon>Metazoa</taxon>
        <taxon>Ecdysozoa</taxon>
        <taxon>Arthropoda</taxon>
        <taxon>Hexapoda</taxon>
        <taxon>Insecta</taxon>
        <taxon>Pterygota</taxon>
        <taxon>Neoptera</taxon>
        <taxon>Endopterygota</taxon>
        <taxon>Hymenoptera</taxon>
        <taxon>Apocrita</taxon>
        <taxon>Proctotrupomorpha</taxon>
        <taxon>Chalcidoidea</taxon>
        <taxon>Pteromalidae</taxon>
        <taxon>Pteromalinae</taxon>
        <taxon>Nasonia</taxon>
    </lineage>
</organism>
<dbReference type="AlphaFoldDB" id="A0A7M7GGJ1"/>
<accession>A0A7M7GGJ1</accession>
<dbReference type="Gene3D" id="3.30.70.330">
    <property type="match status" value="2"/>
</dbReference>
<evidence type="ECO:0000256" key="2">
    <source>
        <dbReference type="SAM" id="MobiDB-lite"/>
    </source>
</evidence>
<dbReference type="InterPro" id="IPR012677">
    <property type="entry name" value="Nucleotide-bd_a/b_plait_sf"/>
</dbReference>
<reference evidence="4" key="1">
    <citation type="submission" date="2021-01" db="UniProtKB">
        <authorList>
            <consortium name="EnsemblMetazoa"/>
        </authorList>
    </citation>
    <scope>IDENTIFICATION</scope>
</reference>
<keyword evidence="1" id="KW-0694">RNA-binding</keyword>
<dbReference type="Proteomes" id="UP000002358">
    <property type="component" value="Chromosome 3"/>
</dbReference>
<evidence type="ECO:0000313" key="5">
    <source>
        <dbReference type="Proteomes" id="UP000002358"/>
    </source>
</evidence>
<name>A0A7M7GGJ1_NASVI</name>
<dbReference type="KEGG" id="nvi:100679122"/>
<sequence length="286" mass="33041">MIIAEVTEDQCDLQTQSNYDYFCKKDARGAYVFAFANKDALELSEIYDYFSKFEDFISVRSAGDEKGLRFIRFKTFEAAKKAMDKTRKQPSINLIPYEKTKENTDWYPKKEQTRKRSENEKNLENAKGASINKINEIRLLLIKKLTCKKRVRFANPEVGHEQKSDETIGNNKKTPPRCASTDKEVIPLLASSAFEVIVANLHHSVGAAYVLHLLEKYEPLAVSYVKTVPYKSIRYCSVYFKTAAQAMKAERRLDRLDINGNRLIVLRPTTDLKRSRTSDNHRVDYK</sequence>
<dbReference type="EnsemblMetazoa" id="XM_003427971">
    <property type="protein sequence ID" value="XP_003428019"/>
    <property type="gene ID" value="LOC100679122"/>
</dbReference>
<dbReference type="SMART" id="SM00360">
    <property type="entry name" value="RRM"/>
    <property type="match status" value="2"/>
</dbReference>
<gene>
    <name evidence="4" type="primary">100679122</name>
</gene>
<dbReference type="GO" id="GO:0003723">
    <property type="term" value="F:RNA binding"/>
    <property type="evidence" value="ECO:0007669"/>
    <property type="project" value="UniProtKB-KW"/>
</dbReference>
<evidence type="ECO:0000259" key="3">
    <source>
        <dbReference type="SMART" id="SM00360"/>
    </source>
</evidence>
<feature type="region of interest" description="Disordered" evidence="2">
    <location>
        <begin position="158"/>
        <end position="179"/>
    </location>
</feature>
<protein>
    <recommendedName>
        <fullName evidence="3">RRM domain-containing protein</fullName>
    </recommendedName>
</protein>
<dbReference type="InterPro" id="IPR035979">
    <property type="entry name" value="RBD_domain_sf"/>
</dbReference>
<dbReference type="InterPro" id="IPR000504">
    <property type="entry name" value="RRM_dom"/>
</dbReference>
<dbReference type="InParanoid" id="A0A7M7GGJ1"/>
<keyword evidence="5" id="KW-1185">Reference proteome</keyword>
<proteinExistence type="predicted"/>
<dbReference type="OrthoDB" id="7682993at2759"/>
<dbReference type="Pfam" id="PF00076">
    <property type="entry name" value="RRM_1"/>
    <property type="match status" value="1"/>
</dbReference>
<dbReference type="CDD" id="cd00590">
    <property type="entry name" value="RRM_SF"/>
    <property type="match status" value="1"/>
</dbReference>